<name>A0A814TQ30_9BILA</name>
<proteinExistence type="inferred from homology"/>
<comment type="subcellular location">
    <subcellularLocation>
        <location evidence="1">Cell membrane</location>
        <topology evidence="1">Multi-pass membrane protein</topology>
    </subcellularLocation>
</comment>
<evidence type="ECO:0008006" key="15">
    <source>
        <dbReference type="Google" id="ProtNLM"/>
    </source>
</evidence>
<evidence type="ECO:0000256" key="7">
    <source>
        <dbReference type="ARBA" id="ARBA00023136"/>
    </source>
</evidence>
<comment type="similarity">
    <text evidence="2 8">Belongs to the MIP/aquaporin (TC 1.A.8) family.</text>
</comment>
<evidence type="ECO:0000313" key="13">
    <source>
        <dbReference type="EMBL" id="CAF3927388.1"/>
    </source>
</evidence>
<feature type="transmembrane region" description="Helical" evidence="9">
    <location>
        <begin position="234"/>
        <end position="255"/>
    </location>
</feature>
<evidence type="ECO:0000313" key="12">
    <source>
        <dbReference type="EMBL" id="CAF3675838.1"/>
    </source>
</evidence>
<dbReference type="PANTHER" id="PTHR19139">
    <property type="entry name" value="AQUAPORIN TRANSPORTER"/>
    <property type="match status" value="1"/>
</dbReference>
<dbReference type="Proteomes" id="UP000682733">
    <property type="component" value="Unassembled WGS sequence"/>
</dbReference>
<dbReference type="PRINTS" id="PR00783">
    <property type="entry name" value="MINTRINSICP"/>
</dbReference>
<evidence type="ECO:0000256" key="3">
    <source>
        <dbReference type="ARBA" id="ARBA00022448"/>
    </source>
</evidence>
<sequence>MSTAEPQLREKSPLLRQIKGVDGTASEIGVYKSAPTMINLKDIDSSNGKIDSDRDEETGKFFKIIRPLLVELIGTCIFILTGMFGACHDNENIHPLIPAFVFGLTLMAFAASFGHISGVHFNPAVTLGIFIAGQIGLVMAILDRYSTCAGGSTFLGPAVKWWEGLLIECTVTFLLVTVILMVAVDTKSKTILAPIVIGLTLTGGILGAATFTGGSLNPARSFGPSLIANQWRAHYIYFGGPLLGSLVAGFLYRLVWAHTDRRYPKQRKH</sequence>
<evidence type="ECO:0000313" key="10">
    <source>
        <dbReference type="EMBL" id="CAF0894058.1"/>
    </source>
</evidence>
<dbReference type="OrthoDB" id="3222at2759"/>
<feature type="transmembrane region" description="Helical" evidence="9">
    <location>
        <begin position="191"/>
        <end position="214"/>
    </location>
</feature>
<feature type="transmembrane region" description="Helical" evidence="9">
    <location>
        <begin position="92"/>
        <end position="112"/>
    </location>
</feature>
<dbReference type="EMBL" id="CAJNOQ010007295">
    <property type="protein sequence ID" value="CAF1163850.1"/>
    <property type="molecule type" value="Genomic_DNA"/>
</dbReference>
<keyword evidence="5 8" id="KW-0812">Transmembrane</keyword>
<keyword evidence="4" id="KW-1003">Cell membrane</keyword>
<dbReference type="AlphaFoldDB" id="A0A814TQ30"/>
<dbReference type="Pfam" id="PF00230">
    <property type="entry name" value="MIP"/>
    <property type="match status" value="1"/>
</dbReference>
<dbReference type="Proteomes" id="UP000677228">
    <property type="component" value="Unassembled WGS sequence"/>
</dbReference>
<evidence type="ECO:0000256" key="2">
    <source>
        <dbReference type="ARBA" id="ARBA00006175"/>
    </source>
</evidence>
<dbReference type="EMBL" id="CAJOBA010003252">
    <property type="protein sequence ID" value="CAF3675838.1"/>
    <property type="molecule type" value="Genomic_DNA"/>
</dbReference>
<protein>
    <recommendedName>
        <fullName evidence="15">Aquaporin</fullName>
    </recommendedName>
</protein>
<evidence type="ECO:0000256" key="8">
    <source>
        <dbReference type="RuleBase" id="RU000477"/>
    </source>
</evidence>
<dbReference type="InterPro" id="IPR034294">
    <property type="entry name" value="Aquaporin_transptr"/>
</dbReference>
<keyword evidence="14" id="KW-1185">Reference proteome</keyword>
<dbReference type="SUPFAM" id="SSF81338">
    <property type="entry name" value="Aquaporin-like"/>
    <property type="match status" value="1"/>
</dbReference>
<dbReference type="InterPro" id="IPR000425">
    <property type="entry name" value="MIP"/>
</dbReference>
<dbReference type="Proteomes" id="UP000681722">
    <property type="component" value="Unassembled WGS sequence"/>
</dbReference>
<feature type="transmembrane region" description="Helical" evidence="9">
    <location>
        <begin position="162"/>
        <end position="184"/>
    </location>
</feature>
<evidence type="ECO:0000256" key="6">
    <source>
        <dbReference type="ARBA" id="ARBA00022989"/>
    </source>
</evidence>
<dbReference type="Gene3D" id="1.20.1080.10">
    <property type="entry name" value="Glycerol uptake facilitator protein"/>
    <property type="match status" value="2"/>
</dbReference>
<dbReference type="InterPro" id="IPR023271">
    <property type="entry name" value="Aquaporin-like"/>
</dbReference>
<dbReference type="GO" id="GO:0015250">
    <property type="term" value="F:water channel activity"/>
    <property type="evidence" value="ECO:0007669"/>
    <property type="project" value="TreeGrafter"/>
</dbReference>
<dbReference type="PANTHER" id="PTHR19139:SF199">
    <property type="entry name" value="MIP17260P"/>
    <property type="match status" value="1"/>
</dbReference>
<evidence type="ECO:0000313" key="14">
    <source>
        <dbReference type="Proteomes" id="UP000663829"/>
    </source>
</evidence>
<evidence type="ECO:0000256" key="1">
    <source>
        <dbReference type="ARBA" id="ARBA00004651"/>
    </source>
</evidence>
<feature type="transmembrane region" description="Helical" evidence="9">
    <location>
        <begin position="124"/>
        <end position="142"/>
    </location>
</feature>
<keyword evidence="7 9" id="KW-0472">Membrane</keyword>
<dbReference type="InterPro" id="IPR022357">
    <property type="entry name" value="MIP_CS"/>
</dbReference>
<dbReference type="PROSITE" id="PS00221">
    <property type="entry name" value="MIP"/>
    <property type="match status" value="1"/>
</dbReference>
<dbReference type="EMBL" id="CAJOBC010007294">
    <property type="protein sequence ID" value="CAF3927388.1"/>
    <property type="molecule type" value="Genomic_DNA"/>
</dbReference>
<feature type="transmembrane region" description="Helical" evidence="9">
    <location>
        <begin position="68"/>
        <end position="86"/>
    </location>
</feature>
<evidence type="ECO:0000313" key="11">
    <source>
        <dbReference type="EMBL" id="CAF1163850.1"/>
    </source>
</evidence>
<keyword evidence="6 9" id="KW-1133">Transmembrane helix</keyword>
<evidence type="ECO:0000256" key="5">
    <source>
        <dbReference type="ARBA" id="ARBA00022692"/>
    </source>
</evidence>
<dbReference type="GO" id="GO:0005886">
    <property type="term" value="C:plasma membrane"/>
    <property type="evidence" value="ECO:0007669"/>
    <property type="project" value="UniProtKB-SubCell"/>
</dbReference>
<evidence type="ECO:0000256" key="4">
    <source>
        <dbReference type="ARBA" id="ARBA00022475"/>
    </source>
</evidence>
<dbReference type="EMBL" id="CAJNOK010003251">
    <property type="protein sequence ID" value="CAF0894058.1"/>
    <property type="molecule type" value="Genomic_DNA"/>
</dbReference>
<dbReference type="Proteomes" id="UP000663829">
    <property type="component" value="Unassembled WGS sequence"/>
</dbReference>
<comment type="caution">
    <text evidence="11">The sequence shown here is derived from an EMBL/GenBank/DDBJ whole genome shotgun (WGS) entry which is preliminary data.</text>
</comment>
<accession>A0A814TQ30</accession>
<organism evidence="11 14">
    <name type="scientific">Didymodactylos carnosus</name>
    <dbReference type="NCBI Taxonomy" id="1234261"/>
    <lineage>
        <taxon>Eukaryota</taxon>
        <taxon>Metazoa</taxon>
        <taxon>Spiralia</taxon>
        <taxon>Gnathifera</taxon>
        <taxon>Rotifera</taxon>
        <taxon>Eurotatoria</taxon>
        <taxon>Bdelloidea</taxon>
        <taxon>Philodinida</taxon>
        <taxon>Philodinidae</taxon>
        <taxon>Didymodactylos</taxon>
    </lineage>
</organism>
<reference evidence="11" key="1">
    <citation type="submission" date="2021-02" db="EMBL/GenBank/DDBJ databases">
        <authorList>
            <person name="Nowell W R."/>
        </authorList>
    </citation>
    <scope>NUCLEOTIDE SEQUENCE</scope>
</reference>
<keyword evidence="3 8" id="KW-0813">Transport</keyword>
<gene>
    <name evidence="11" type="ORF">GPM918_LOCUS21821</name>
    <name evidence="10" type="ORF">OVA965_LOCUS9277</name>
    <name evidence="13" type="ORF">SRO942_LOCUS21815</name>
    <name evidence="12" type="ORF">TMI583_LOCUS9273</name>
</gene>
<evidence type="ECO:0000256" key="9">
    <source>
        <dbReference type="SAM" id="Phobius"/>
    </source>
</evidence>